<dbReference type="Pfam" id="PF00534">
    <property type="entry name" value="Glycos_transf_1"/>
    <property type="match status" value="1"/>
</dbReference>
<dbReference type="PANTHER" id="PTHR45947">
    <property type="entry name" value="SULFOQUINOVOSYL TRANSFERASE SQD2"/>
    <property type="match status" value="1"/>
</dbReference>
<dbReference type="RefSeq" id="WP_131840440.1">
    <property type="nucleotide sequence ID" value="NZ_SLWB01000019.1"/>
</dbReference>
<evidence type="ECO:0000313" key="3">
    <source>
        <dbReference type="EMBL" id="TCN62204.1"/>
    </source>
</evidence>
<dbReference type="AlphaFoldDB" id="A0A4R2E8U9"/>
<dbReference type="InterPro" id="IPR001296">
    <property type="entry name" value="Glyco_trans_1"/>
</dbReference>
<keyword evidence="3" id="KW-0808">Transferase</keyword>
<accession>A0A4R2E8U9</accession>
<evidence type="ECO:0000259" key="2">
    <source>
        <dbReference type="Pfam" id="PF13477"/>
    </source>
</evidence>
<feature type="domain" description="Glycosyl transferase family 1" evidence="1">
    <location>
        <begin position="178"/>
        <end position="339"/>
    </location>
</feature>
<dbReference type="InterPro" id="IPR050194">
    <property type="entry name" value="Glycosyltransferase_grp1"/>
</dbReference>
<comment type="caution">
    <text evidence="3">The sequence shown here is derived from an EMBL/GenBank/DDBJ whole genome shotgun (WGS) entry which is preliminary data.</text>
</comment>
<dbReference type="EMBL" id="SLWB01000019">
    <property type="protein sequence ID" value="TCN62204.1"/>
    <property type="molecule type" value="Genomic_DNA"/>
</dbReference>
<gene>
    <name evidence="3" type="ORF">CLV25_11937</name>
</gene>
<proteinExistence type="predicted"/>
<evidence type="ECO:0000313" key="4">
    <source>
        <dbReference type="Proteomes" id="UP000294830"/>
    </source>
</evidence>
<dbReference type="PANTHER" id="PTHR45947:SF3">
    <property type="entry name" value="SULFOQUINOVOSYL TRANSFERASE SQD2"/>
    <property type="match status" value="1"/>
</dbReference>
<reference evidence="3 4" key="1">
    <citation type="submission" date="2019-03" db="EMBL/GenBank/DDBJ databases">
        <title>Genomic Encyclopedia of Archaeal and Bacterial Type Strains, Phase II (KMG-II): from individual species to whole genera.</title>
        <authorList>
            <person name="Goeker M."/>
        </authorList>
    </citation>
    <scope>NUCLEOTIDE SEQUENCE [LARGE SCALE GENOMIC DNA]</scope>
    <source>
        <strain evidence="3 4">RL-C</strain>
    </source>
</reference>
<dbReference type="Pfam" id="PF13477">
    <property type="entry name" value="Glyco_trans_4_2"/>
    <property type="match status" value="1"/>
</dbReference>
<dbReference type="Gene3D" id="3.40.50.2000">
    <property type="entry name" value="Glycogen Phosphorylase B"/>
    <property type="match status" value="2"/>
</dbReference>
<dbReference type="InterPro" id="IPR028098">
    <property type="entry name" value="Glyco_trans_4-like_N"/>
</dbReference>
<feature type="domain" description="Glycosyltransferase subfamily 4-like N-terminal" evidence="2">
    <location>
        <begin position="2"/>
        <end position="145"/>
    </location>
</feature>
<organism evidence="3 4">
    <name type="scientific">Acetobacteroides hydrogenigenes</name>
    <dbReference type="NCBI Taxonomy" id="979970"/>
    <lineage>
        <taxon>Bacteria</taxon>
        <taxon>Pseudomonadati</taxon>
        <taxon>Bacteroidota</taxon>
        <taxon>Bacteroidia</taxon>
        <taxon>Bacteroidales</taxon>
        <taxon>Rikenellaceae</taxon>
        <taxon>Acetobacteroides</taxon>
    </lineage>
</organism>
<dbReference type="GO" id="GO:0016757">
    <property type="term" value="F:glycosyltransferase activity"/>
    <property type="evidence" value="ECO:0007669"/>
    <property type="project" value="InterPro"/>
</dbReference>
<keyword evidence="4" id="KW-1185">Reference proteome</keyword>
<name>A0A4R2E8U9_9BACT</name>
<dbReference type="Proteomes" id="UP000294830">
    <property type="component" value="Unassembled WGS sequence"/>
</dbReference>
<dbReference type="SUPFAM" id="SSF53756">
    <property type="entry name" value="UDP-Glycosyltransferase/glycogen phosphorylase"/>
    <property type="match status" value="1"/>
</dbReference>
<protein>
    <submittedName>
        <fullName evidence="3">Glycosyltransferase involved in cell wall biosynthesis</fullName>
    </submittedName>
</protein>
<evidence type="ECO:0000259" key="1">
    <source>
        <dbReference type="Pfam" id="PF00534"/>
    </source>
</evidence>
<sequence length="368" mass="42514">MKILLLADASASHIINWANSLSNQGCEIDVFSFTYVSPEKYSENVRIFNCNIKKAKTNIKGFNLYKLSYAFFLWKLYRLLILNKYDIIHAHYATSYGFVLSLLRHKRKILSFWGSDVFTFPKKSIFHKYILKHNIKSADIILSTSNSMKLELHKYTNKDVFVTPFGINTQRFCMKNVRKIDAEYVVGTVKFIEKTYGTDYLIKMFNILKYRNPTKNIKLLIVGGYNDENFYNEILELISSSNYKKDIILTGVVDYEYVVDYYNSLDVFITLSRQESFGVSALEAQSCGIPVVVSTVGGLPEVVKDGVTGYIVDNCNVEEAAKKVEDLLFNPNKALLKEKCREFVAQKYNWNISVENMIKIYNDIYEDL</sequence>
<dbReference type="OrthoDB" id="7560678at2"/>